<dbReference type="AlphaFoldDB" id="W9RXH7"/>
<dbReference type="Proteomes" id="UP000030645">
    <property type="component" value="Unassembled WGS sequence"/>
</dbReference>
<proteinExistence type="predicted"/>
<name>W9RXH7_9ROSA</name>
<dbReference type="EMBL" id="KE345798">
    <property type="protein sequence ID" value="EXC16566.1"/>
    <property type="molecule type" value="Genomic_DNA"/>
</dbReference>
<sequence>MSREVREESQAHQGKDYADPPRAPLIGTAELKLWLFYRALIAEFIATLLFLYVTVPQSSATRSRTSPTNATASASSASPGPSAA</sequence>
<protein>
    <submittedName>
        <fullName evidence="3">Aquaporin PIP2-7</fullName>
    </submittedName>
</protein>
<evidence type="ECO:0000313" key="4">
    <source>
        <dbReference type="Proteomes" id="UP000030645"/>
    </source>
</evidence>
<feature type="compositionally biased region" description="Basic and acidic residues" evidence="1">
    <location>
        <begin position="1"/>
        <end position="19"/>
    </location>
</feature>
<evidence type="ECO:0000256" key="1">
    <source>
        <dbReference type="SAM" id="MobiDB-lite"/>
    </source>
</evidence>
<keyword evidence="2" id="KW-0472">Membrane</keyword>
<dbReference type="STRING" id="981085.W9RXH7"/>
<accession>W9RXH7</accession>
<evidence type="ECO:0000313" key="3">
    <source>
        <dbReference type="EMBL" id="EXC16566.1"/>
    </source>
</evidence>
<dbReference type="PANTHER" id="PTHR45687">
    <property type="entry name" value="AQUAPORIN OR AQUAGLYCEROPORIN RELATED"/>
    <property type="match status" value="1"/>
</dbReference>
<feature type="region of interest" description="Disordered" evidence="1">
    <location>
        <begin position="1"/>
        <end position="23"/>
    </location>
</feature>
<organism evidence="3 4">
    <name type="scientific">Morus notabilis</name>
    <dbReference type="NCBI Taxonomy" id="981085"/>
    <lineage>
        <taxon>Eukaryota</taxon>
        <taxon>Viridiplantae</taxon>
        <taxon>Streptophyta</taxon>
        <taxon>Embryophyta</taxon>
        <taxon>Tracheophyta</taxon>
        <taxon>Spermatophyta</taxon>
        <taxon>Magnoliopsida</taxon>
        <taxon>eudicotyledons</taxon>
        <taxon>Gunneridae</taxon>
        <taxon>Pentapetalae</taxon>
        <taxon>rosids</taxon>
        <taxon>fabids</taxon>
        <taxon>Rosales</taxon>
        <taxon>Moraceae</taxon>
        <taxon>Moreae</taxon>
        <taxon>Morus</taxon>
    </lineage>
</organism>
<evidence type="ECO:0000256" key="2">
    <source>
        <dbReference type="SAM" id="Phobius"/>
    </source>
</evidence>
<feature type="transmembrane region" description="Helical" evidence="2">
    <location>
        <begin position="35"/>
        <end position="55"/>
    </location>
</feature>
<keyword evidence="2" id="KW-0812">Transmembrane</keyword>
<dbReference type="eggNOG" id="KOG0223">
    <property type="taxonomic scope" value="Eukaryota"/>
</dbReference>
<keyword evidence="2" id="KW-1133">Transmembrane helix</keyword>
<gene>
    <name evidence="3" type="ORF">L484_008372</name>
</gene>
<dbReference type="InterPro" id="IPR034294">
    <property type="entry name" value="Aquaporin_transptr"/>
</dbReference>
<reference evidence="4" key="1">
    <citation type="submission" date="2013-01" db="EMBL/GenBank/DDBJ databases">
        <title>Draft Genome Sequence of a Mulberry Tree, Morus notabilis C.K. Schneid.</title>
        <authorList>
            <person name="He N."/>
            <person name="Zhao S."/>
        </authorList>
    </citation>
    <scope>NUCLEOTIDE SEQUENCE</scope>
</reference>
<keyword evidence="4" id="KW-1185">Reference proteome</keyword>
<feature type="region of interest" description="Disordered" evidence="1">
    <location>
        <begin position="59"/>
        <end position="84"/>
    </location>
</feature>